<name>A0A835LPD0_9MAGN</name>
<reference evidence="8 9" key="1">
    <citation type="submission" date="2020-10" db="EMBL/GenBank/DDBJ databases">
        <title>The Coptis chinensis genome and diversification of protoberbering-type alkaloids.</title>
        <authorList>
            <person name="Wang B."/>
            <person name="Shu S."/>
            <person name="Song C."/>
            <person name="Liu Y."/>
        </authorList>
    </citation>
    <scope>NUCLEOTIDE SEQUENCE [LARGE SCALE GENOMIC DNA]</scope>
    <source>
        <strain evidence="8">HL-2020</strain>
        <tissue evidence="8">Leaf</tissue>
    </source>
</reference>
<dbReference type="Pfam" id="PF00450">
    <property type="entry name" value="Peptidase_S10"/>
    <property type="match status" value="1"/>
</dbReference>
<dbReference type="GO" id="GO:0004185">
    <property type="term" value="F:serine-type carboxypeptidase activity"/>
    <property type="evidence" value="ECO:0007669"/>
    <property type="project" value="UniProtKB-UniRule"/>
</dbReference>
<sequence length="461" mass="50761">MGRLSFFLVSVLIALPLFCGHSALAAGTEDGSEQWGYVEVRPKAHLFWWLYKSPYRVEDPSKPWPVILWLQGGPGASGVGLGNFLEIGPLDGDLKPRNSTWLRKADLLFVDSPVGTGYSYVDDVKDDSLPVKTDDEAAIDLTTLLKELFNGNMSLQQSPLFVVAESYGGKVAVTVGLSILKAVEAGELNLKLGGFALGNSWISSEDFVLSWGPLLKAVSRVDSNGLNDSNSLAQTIKQQLAKGQYLEAEQSWEELENMIRASSNDVASDFYNILLDQRNDPIISSTSSVASKATSVQRYSKHLYSFRPTGAEDDVSILLNGVIREKLKIIPNNITWGGQEDIVFPAMIGAFMKPRIQEVDELLAKGINVTVYNGQLDLICSTPGVEAWVEKLEWEGLKTFLSSDRYPLYCDGDESVTKAFKKSYKNLHFYWILGAGHFVPVDQPCISLEMIGNITQSPNNS</sequence>
<evidence type="ECO:0000313" key="8">
    <source>
        <dbReference type="EMBL" id="KAF9594656.1"/>
    </source>
</evidence>
<organism evidence="8 9">
    <name type="scientific">Coptis chinensis</name>
    <dbReference type="NCBI Taxonomy" id="261450"/>
    <lineage>
        <taxon>Eukaryota</taxon>
        <taxon>Viridiplantae</taxon>
        <taxon>Streptophyta</taxon>
        <taxon>Embryophyta</taxon>
        <taxon>Tracheophyta</taxon>
        <taxon>Spermatophyta</taxon>
        <taxon>Magnoliopsida</taxon>
        <taxon>Ranunculales</taxon>
        <taxon>Ranunculaceae</taxon>
        <taxon>Coptidoideae</taxon>
        <taxon>Coptis</taxon>
    </lineage>
</organism>
<dbReference type="InterPro" id="IPR018202">
    <property type="entry name" value="Ser_caboxypep_ser_AS"/>
</dbReference>
<feature type="signal peptide" evidence="7">
    <location>
        <begin position="1"/>
        <end position="25"/>
    </location>
</feature>
<dbReference type="EC" id="3.4.16.-" evidence="7"/>
<dbReference type="SUPFAM" id="SSF53474">
    <property type="entry name" value="alpha/beta-Hydrolases"/>
    <property type="match status" value="1"/>
</dbReference>
<keyword evidence="6" id="KW-0325">Glycoprotein</keyword>
<keyword evidence="5 7" id="KW-0378">Hydrolase</keyword>
<evidence type="ECO:0000256" key="7">
    <source>
        <dbReference type="RuleBase" id="RU361156"/>
    </source>
</evidence>
<dbReference type="PROSITE" id="PS00131">
    <property type="entry name" value="CARBOXYPEPT_SER_SER"/>
    <property type="match status" value="1"/>
</dbReference>
<proteinExistence type="inferred from homology"/>
<evidence type="ECO:0000256" key="6">
    <source>
        <dbReference type="ARBA" id="ARBA00023180"/>
    </source>
</evidence>
<comment type="caution">
    <text evidence="8">The sequence shown here is derived from an EMBL/GenBank/DDBJ whole genome shotgun (WGS) entry which is preliminary data.</text>
</comment>
<keyword evidence="4 7" id="KW-0732">Signal</keyword>
<evidence type="ECO:0000256" key="4">
    <source>
        <dbReference type="ARBA" id="ARBA00022729"/>
    </source>
</evidence>
<keyword evidence="3 7" id="KW-0645">Protease</keyword>
<accession>A0A835LPD0</accession>
<dbReference type="PANTHER" id="PTHR11802">
    <property type="entry name" value="SERINE PROTEASE FAMILY S10 SERINE CARBOXYPEPTIDASE"/>
    <property type="match status" value="1"/>
</dbReference>
<evidence type="ECO:0000256" key="1">
    <source>
        <dbReference type="ARBA" id="ARBA00009431"/>
    </source>
</evidence>
<dbReference type="PRINTS" id="PR00724">
    <property type="entry name" value="CRBOXYPTASEC"/>
</dbReference>
<keyword evidence="2 7" id="KW-0121">Carboxypeptidase</keyword>
<protein>
    <recommendedName>
        <fullName evidence="7">Carboxypeptidase</fullName>
        <ecNumber evidence="7">3.4.16.-</ecNumber>
    </recommendedName>
</protein>
<dbReference type="EMBL" id="JADFTS010000008">
    <property type="protein sequence ID" value="KAF9594656.1"/>
    <property type="molecule type" value="Genomic_DNA"/>
</dbReference>
<dbReference type="GO" id="GO:0006508">
    <property type="term" value="P:proteolysis"/>
    <property type="evidence" value="ECO:0007669"/>
    <property type="project" value="UniProtKB-KW"/>
</dbReference>
<dbReference type="Proteomes" id="UP000631114">
    <property type="component" value="Unassembled WGS sequence"/>
</dbReference>
<evidence type="ECO:0000313" key="9">
    <source>
        <dbReference type="Proteomes" id="UP000631114"/>
    </source>
</evidence>
<comment type="similarity">
    <text evidence="1 7">Belongs to the peptidase S10 family.</text>
</comment>
<feature type="chain" id="PRO_5033091434" description="Carboxypeptidase" evidence="7">
    <location>
        <begin position="26"/>
        <end position="461"/>
    </location>
</feature>
<dbReference type="InterPro" id="IPR029058">
    <property type="entry name" value="AB_hydrolase_fold"/>
</dbReference>
<gene>
    <name evidence="8" type="ORF">IFM89_034339</name>
</gene>
<evidence type="ECO:0000256" key="3">
    <source>
        <dbReference type="ARBA" id="ARBA00022670"/>
    </source>
</evidence>
<dbReference type="Gene3D" id="3.40.50.1820">
    <property type="entry name" value="alpha/beta hydrolase"/>
    <property type="match status" value="1"/>
</dbReference>
<dbReference type="PANTHER" id="PTHR11802:SF3">
    <property type="entry name" value="RETINOID-INDUCIBLE SERINE CARBOXYPEPTIDASE"/>
    <property type="match status" value="1"/>
</dbReference>
<evidence type="ECO:0000256" key="5">
    <source>
        <dbReference type="ARBA" id="ARBA00022801"/>
    </source>
</evidence>
<dbReference type="AlphaFoldDB" id="A0A835LPD0"/>
<evidence type="ECO:0000256" key="2">
    <source>
        <dbReference type="ARBA" id="ARBA00022645"/>
    </source>
</evidence>
<keyword evidence="9" id="KW-1185">Reference proteome</keyword>
<dbReference type="FunFam" id="3.40.50.1820:FF:000123">
    <property type="entry name" value="Carboxypeptidase"/>
    <property type="match status" value="1"/>
</dbReference>
<dbReference type="OrthoDB" id="443318at2759"/>
<dbReference type="InterPro" id="IPR001563">
    <property type="entry name" value="Peptidase_S10"/>
</dbReference>